<dbReference type="RefSeq" id="WP_313930245.1">
    <property type="nucleotide sequence ID" value="NZ_JAMPKM010000009.1"/>
</dbReference>
<gene>
    <name evidence="3" type="ORF">NC998_15095</name>
</gene>
<reference evidence="3 4" key="1">
    <citation type="submission" date="2022-04" db="EMBL/GenBank/DDBJ databases">
        <title>Positive selection, recombination, and allopatry shape intraspecific diversity of widespread and dominant cyanobacteria.</title>
        <authorList>
            <person name="Wei J."/>
            <person name="Shu W."/>
            <person name="Hu C."/>
        </authorList>
    </citation>
    <scope>NUCLEOTIDE SEQUENCE [LARGE SCALE GENOMIC DNA]</scope>
    <source>
        <strain evidence="3 4">GB2-A4</strain>
    </source>
</reference>
<keyword evidence="4" id="KW-1185">Reference proteome</keyword>
<proteinExistence type="predicted"/>
<dbReference type="Pfam" id="PF01957">
    <property type="entry name" value="NfeD"/>
    <property type="match status" value="1"/>
</dbReference>
<keyword evidence="1" id="KW-0812">Transmembrane</keyword>
<keyword evidence="1" id="KW-0472">Membrane</keyword>
<feature type="transmembrane region" description="Helical" evidence="1">
    <location>
        <begin position="6"/>
        <end position="24"/>
    </location>
</feature>
<sequence length="151" mass="16188">MVTLPAHSLWLIGGMLCLALGTLIPEPSIPALGIAAIITAIATIGVPSPLAQMILWGVLSFTLASFMRSLMPKEAKTLKHDTEAWVRTAIPAGGMGLVIYEGTLWQACCQLPDVAIAIQQRVYVVGRQRNTLLVIPANYPDLNISDRLPSS</sequence>
<organism evidence="3 4">
    <name type="scientific">Trichocoleus desertorum GB2-A4</name>
    <dbReference type="NCBI Taxonomy" id="2933944"/>
    <lineage>
        <taxon>Bacteria</taxon>
        <taxon>Bacillati</taxon>
        <taxon>Cyanobacteriota</taxon>
        <taxon>Cyanophyceae</taxon>
        <taxon>Leptolyngbyales</taxon>
        <taxon>Trichocoleusaceae</taxon>
        <taxon>Trichocoleus</taxon>
    </lineage>
</organism>
<dbReference type="EMBL" id="JAMPKM010000009">
    <property type="protein sequence ID" value="MEP0818425.1"/>
    <property type="molecule type" value="Genomic_DNA"/>
</dbReference>
<keyword evidence="1" id="KW-1133">Transmembrane helix</keyword>
<name>A0ABV0J9G7_9CYAN</name>
<dbReference type="InterPro" id="IPR002810">
    <property type="entry name" value="NfeD-like_C"/>
</dbReference>
<protein>
    <recommendedName>
        <fullName evidence="2">NfeD-like C-terminal domain-containing protein</fullName>
    </recommendedName>
</protein>
<evidence type="ECO:0000256" key="1">
    <source>
        <dbReference type="SAM" id="Phobius"/>
    </source>
</evidence>
<evidence type="ECO:0000313" key="3">
    <source>
        <dbReference type="EMBL" id="MEP0818425.1"/>
    </source>
</evidence>
<dbReference type="Proteomes" id="UP001464891">
    <property type="component" value="Unassembled WGS sequence"/>
</dbReference>
<dbReference type="Gene3D" id="2.40.50.140">
    <property type="entry name" value="Nucleic acid-binding proteins"/>
    <property type="match status" value="1"/>
</dbReference>
<dbReference type="InterPro" id="IPR012340">
    <property type="entry name" value="NA-bd_OB-fold"/>
</dbReference>
<evidence type="ECO:0000313" key="4">
    <source>
        <dbReference type="Proteomes" id="UP001464891"/>
    </source>
</evidence>
<evidence type="ECO:0000259" key="2">
    <source>
        <dbReference type="Pfam" id="PF01957"/>
    </source>
</evidence>
<comment type="caution">
    <text evidence="3">The sequence shown here is derived from an EMBL/GenBank/DDBJ whole genome shotgun (WGS) entry which is preliminary data.</text>
</comment>
<feature type="domain" description="NfeD-like C-terminal" evidence="2">
    <location>
        <begin position="90"/>
        <end position="134"/>
    </location>
</feature>
<accession>A0ABV0J9G7</accession>